<dbReference type="PANTHER" id="PTHR23502">
    <property type="entry name" value="MAJOR FACILITATOR SUPERFAMILY"/>
    <property type="match status" value="1"/>
</dbReference>
<feature type="transmembrane region" description="Helical" evidence="7">
    <location>
        <begin position="182"/>
        <end position="204"/>
    </location>
</feature>
<evidence type="ECO:0000256" key="5">
    <source>
        <dbReference type="ARBA" id="ARBA00023136"/>
    </source>
</evidence>
<protein>
    <recommendedName>
        <fullName evidence="8">Major facilitator superfamily (MFS) profile domain-containing protein</fullName>
    </recommendedName>
</protein>
<dbReference type="CDD" id="cd17323">
    <property type="entry name" value="MFS_Tpo1_MDR_like"/>
    <property type="match status" value="1"/>
</dbReference>
<feature type="transmembrane region" description="Helical" evidence="7">
    <location>
        <begin position="88"/>
        <end position="109"/>
    </location>
</feature>
<feature type="transmembrane region" description="Helical" evidence="7">
    <location>
        <begin position="129"/>
        <end position="149"/>
    </location>
</feature>
<evidence type="ECO:0000256" key="7">
    <source>
        <dbReference type="SAM" id="Phobius"/>
    </source>
</evidence>
<dbReference type="GO" id="GO:0016020">
    <property type="term" value="C:membrane"/>
    <property type="evidence" value="ECO:0007669"/>
    <property type="project" value="UniProtKB-SubCell"/>
</dbReference>
<feature type="transmembrane region" description="Helical" evidence="7">
    <location>
        <begin position="359"/>
        <end position="379"/>
    </location>
</feature>
<feature type="transmembrane region" description="Helical" evidence="7">
    <location>
        <begin position="156"/>
        <end position="176"/>
    </location>
</feature>
<evidence type="ECO:0000256" key="2">
    <source>
        <dbReference type="ARBA" id="ARBA00008335"/>
    </source>
</evidence>
<reference evidence="9" key="1">
    <citation type="submission" date="2021-07" db="EMBL/GenBank/DDBJ databases">
        <authorList>
            <person name="Branca A.L. A."/>
        </authorList>
    </citation>
    <scope>NUCLEOTIDE SEQUENCE</scope>
</reference>
<feature type="transmembrane region" description="Helical" evidence="7">
    <location>
        <begin position="497"/>
        <end position="516"/>
    </location>
</feature>
<dbReference type="InterPro" id="IPR020846">
    <property type="entry name" value="MFS_dom"/>
</dbReference>
<dbReference type="SUPFAM" id="SSF103473">
    <property type="entry name" value="MFS general substrate transporter"/>
    <property type="match status" value="1"/>
</dbReference>
<feature type="domain" description="Major facilitator superfamily (MFS) profile" evidence="8">
    <location>
        <begin position="90"/>
        <end position="521"/>
    </location>
</feature>
<dbReference type="InterPro" id="IPR036259">
    <property type="entry name" value="MFS_trans_sf"/>
</dbReference>
<feature type="transmembrane region" description="Helical" evidence="7">
    <location>
        <begin position="427"/>
        <end position="448"/>
    </location>
</feature>
<keyword evidence="10" id="KW-1185">Reference proteome</keyword>
<comment type="subcellular location">
    <subcellularLocation>
        <location evidence="1">Membrane</location>
        <topology evidence="1">Multi-pass membrane protein</topology>
    </subcellularLocation>
</comment>
<accession>A0A9W4HTS8</accession>
<feature type="transmembrane region" description="Helical" evidence="7">
    <location>
        <begin position="245"/>
        <end position="265"/>
    </location>
</feature>
<dbReference type="Proteomes" id="UP001153618">
    <property type="component" value="Unassembled WGS sequence"/>
</dbReference>
<proteinExistence type="inferred from homology"/>
<keyword evidence="4 7" id="KW-1133">Transmembrane helix</keyword>
<evidence type="ECO:0000259" key="8">
    <source>
        <dbReference type="PROSITE" id="PS50850"/>
    </source>
</evidence>
<evidence type="ECO:0000256" key="6">
    <source>
        <dbReference type="SAM" id="MobiDB-lite"/>
    </source>
</evidence>
<feature type="transmembrane region" description="Helical" evidence="7">
    <location>
        <begin position="455"/>
        <end position="477"/>
    </location>
</feature>
<feature type="transmembrane region" description="Helical" evidence="7">
    <location>
        <begin position="400"/>
        <end position="421"/>
    </location>
</feature>
<feature type="transmembrane region" description="Helical" evidence="7">
    <location>
        <begin position="315"/>
        <end position="339"/>
    </location>
</feature>
<comment type="similarity">
    <text evidence="2">Belongs to the major facilitator superfamily.</text>
</comment>
<dbReference type="EMBL" id="CAJVOS010000027">
    <property type="protein sequence ID" value="CAG8120474.1"/>
    <property type="molecule type" value="Genomic_DNA"/>
</dbReference>
<dbReference type="PANTHER" id="PTHR23502:SF68">
    <property type="entry name" value="MULTIDRUG TRANSPORTER, PUTATIVE (AFU_ORTHOLOGUE AFUA_3G01120)-RELATED"/>
    <property type="match status" value="1"/>
</dbReference>
<feature type="transmembrane region" description="Helical" evidence="7">
    <location>
        <begin position="216"/>
        <end position="239"/>
    </location>
</feature>
<dbReference type="FunFam" id="1.20.1250.20:FF:000011">
    <property type="entry name" value="MFS multidrug transporter, putative"/>
    <property type="match status" value="1"/>
</dbReference>
<sequence>MASLLHSGALYTRVELWRLIICESSFDDPTPTASSRNIKTKSEEVDLEHGSSEADTKDPEIPRDPNIVDWDGPDDPENPLNWTSKKKFGATMSIALITLLTPLGSSMFAPGVPKLVQEFTVTSTELSSFVVSVYLVGYCFGPLLIAPLSEMYGRQYIYHVCNILYVIWTVCCAVAPEIGSLIVFRFLAGFAGSCPLTIGAGSIADMYVQEKRGGAMAVWAIGPLIGPVIGPIAGAYITQAKGWRWSFYILAMASGAIAISSLFTIRESYAPTLLARKAKKLRQETGNANLRSALESNRTTKELFLLSIVRPAKMLFLSPIVFLLSLYVGLVYGYLYLLFTTITTVFANTYGFNQGSVGLSYLGIGIGSIIGLILLGATSDKLLTYLSAKNGGEKKPEYRLPPMIPGSLFVPISLFMYGWTAYYHTHWVVPIIGTSFLGLGMLITFMVVSTYLVDVFTVYAASAMAANTVFRSLAGALLPLAGPKMYAALGLGWGNSLLGFIALAFCVLPVLFWVYGERIRTSPRFQVQL</sequence>
<comment type="caution">
    <text evidence="9">The sequence shown here is derived from an EMBL/GenBank/DDBJ whole genome shotgun (WGS) entry which is preliminary data.</text>
</comment>
<evidence type="ECO:0000256" key="3">
    <source>
        <dbReference type="ARBA" id="ARBA00022692"/>
    </source>
</evidence>
<name>A0A9W4HTS8_PENOL</name>
<evidence type="ECO:0000313" key="10">
    <source>
        <dbReference type="Proteomes" id="UP001153618"/>
    </source>
</evidence>
<keyword evidence="3 7" id="KW-0812">Transmembrane</keyword>
<evidence type="ECO:0000313" key="9">
    <source>
        <dbReference type="EMBL" id="CAG8120474.1"/>
    </source>
</evidence>
<evidence type="ECO:0000256" key="1">
    <source>
        <dbReference type="ARBA" id="ARBA00004141"/>
    </source>
</evidence>
<dbReference type="PROSITE" id="PS50850">
    <property type="entry name" value="MFS"/>
    <property type="match status" value="1"/>
</dbReference>
<dbReference type="AlphaFoldDB" id="A0A9W4HTS8"/>
<keyword evidence="5 7" id="KW-0472">Membrane</keyword>
<gene>
    <name evidence="9" type="ORF">POLS_LOCUS5216</name>
</gene>
<dbReference type="GO" id="GO:0022857">
    <property type="term" value="F:transmembrane transporter activity"/>
    <property type="evidence" value="ECO:0007669"/>
    <property type="project" value="InterPro"/>
</dbReference>
<dbReference type="Gene3D" id="1.20.1250.20">
    <property type="entry name" value="MFS general substrate transporter like domains"/>
    <property type="match status" value="1"/>
</dbReference>
<feature type="region of interest" description="Disordered" evidence="6">
    <location>
        <begin position="28"/>
        <end position="75"/>
    </location>
</feature>
<feature type="compositionally biased region" description="Basic and acidic residues" evidence="6">
    <location>
        <begin position="40"/>
        <end position="63"/>
    </location>
</feature>
<dbReference type="OrthoDB" id="5296287at2759"/>
<dbReference type="InterPro" id="IPR011701">
    <property type="entry name" value="MFS"/>
</dbReference>
<evidence type="ECO:0000256" key="4">
    <source>
        <dbReference type="ARBA" id="ARBA00022989"/>
    </source>
</evidence>
<dbReference type="Pfam" id="PF07690">
    <property type="entry name" value="MFS_1"/>
    <property type="match status" value="1"/>
</dbReference>
<organism evidence="9 10">
    <name type="scientific">Penicillium olsonii</name>
    <dbReference type="NCBI Taxonomy" id="99116"/>
    <lineage>
        <taxon>Eukaryota</taxon>
        <taxon>Fungi</taxon>
        <taxon>Dikarya</taxon>
        <taxon>Ascomycota</taxon>
        <taxon>Pezizomycotina</taxon>
        <taxon>Eurotiomycetes</taxon>
        <taxon>Eurotiomycetidae</taxon>
        <taxon>Eurotiales</taxon>
        <taxon>Aspergillaceae</taxon>
        <taxon>Penicillium</taxon>
    </lineage>
</organism>